<evidence type="ECO:0000313" key="1">
    <source>
        <dbReference type="EMBL" id="PUE00098.1"/>
    </source>
</evidence>
<dbReference type="EMBL" id="PQCO01000234">
    <property type="protein sequence ID" value="PUE00098.1"/>
    <property type="molecule type" value="Genomic_DNA"/>
</dbReference>
<sequence>MALEKNNVIFRCEECTCVLSDDSGRIDVVVPVSIKGSGVRTQARLRCDLRAVAHRIELMALDDAEAFSGEQRRELTEALDFVAAKRICGNRRICPDAVIRAADTATGRMNQD</sequence>
<name>A0A6N4DT57_9GAMM</name>
<dbReference type="AlphaFoldDB" id="A0A6N4DT57"/>
<reference evidence="1 2" key="1">
    <citation type="submission" date="2018-01" db="EMBL/GenBank/DDBJ databases">
        <title>Novel co-symbiosis in the lucinid bivalve Phacoides pectinatus.</title>
        <authorList>
            <person name="Lim S.J."/>
            <person name="Davis B.G."/>
            <person name="Gill D.E."/>
            <person name="Engel A.S."/>
            <person name="Anderson L.C."/>
            <person name="Campbell B.J."/>
        </authorList>
    </citation>
    <scope>NUCLEOTIDE SEQUENCE [LARGE SCALE GENOMIC DNA]</scope>
    <source>
        <strain evidence="1">N3_P5</strain>
    </source>
</reference>
<dbReference type="Proteomes" id="UP000250928">
    <property type="component" value="Unassembled WGS sequence"/>
</dbReference>
<gene>
    <name evidence="1" type="ORF">C3L24_09720</name>
</gene>
<organism evidence="1 2">
    <name type="scientific">Candidatus Sedimenticola endophacoides</name>
    <dbReference type="NCBI Taxonomy" id="2548426"/>
    <lineage>
        <taxon>Bacteria</taxon>
        <taxon>Pseudomonadati</taxon>
        <taxon>Pseudomonadota</taxon>
        <taxon>Gammaproteobacteria</taxon>
        <taxon>Chromatiales</taxon>
        <taxon>Sedimenticolaceae</taxon>
        <taxon>Sedimenticola</taxon>
    </lineage>
</organism>
<proteinExistence type="predicted"/>
<accession>A0A6N4DT57</accession>
<evidence type="ECO:0000313" key="2">
    <source>
        <dbReference type="Proteomes" id="UP000250928"/>
    </source>
</evidence>
<comment type="caution">
    <text evidence="1">The sequence shown here is derived from an EMBL/GenBank/DDBJ whole genome shotgun (WGS) entry which is preliminary data.</text>
</comment>
<protein>
    <submittedName>
        <fullName evidence="1">Uncharacterized protein</fullName>
    </submittedName>
</protein>